<organism evidence="1 2">
    <name type="scientific">Klebsiella michiganensis</name>
    <dbReference type="NCBI Taxonomy" id="1134687"/>
    <lineage>
        <taxon>Bacteria</taxon>
        <taxon>Pseudomonadati</taxon>
        <taxon>Pseudomonadota</taxon>
        <taxon>Gammaproteobacteria</taxon>
        <taxon>Enterobacterales</taxon>
        <taxon>Enterobacteriaceae</taxon>
        <taxon>Klebsiella/Raoultella group</taxon>
        <taxon>Klebsiella</taxon>
    </lineage>
</organism>
<dbReference type="AlphaFoldDB" id="A0A2J4Z3L8"/>
<dbReference type="Proteomes" id="UP000234661">
    <property type="component" value="Unassembled WGS sequence"/>
</dbReference>
<dbReference type="EMBL" id="PIET01000658">
    <property type="protein sequence ID" value="PLM57558.1"/>
    <property type="molecule type" value="Genomic_DNA"/>
</dbReference>
<reference evidence="1 2" key="1">
    <citation type="submission" date="2017-11" db="EMBL/GenBank/DDBJ databases">
        <authorList>
            <person name="Han C.G."/>
        </authorList>
    </citation>
    <scope>NUCLEOTIDE SEQUENCE [LARGE SCALE GENOMIC DNA]</scope>
    <source>
        <strain evidence="1 2">A2</strain>
    </source>
</reference>
<sequence>MRFGKGVKIRLVLEAIQRRAEHCAELEAMTPDERAEYDANIEAFKAMLPQPAPLVPDGYVMVPKEPTAEMILSAMRDNETGEVAEIYELMLAAAPKGVR</sequence>
<protein>
    <submittedName>
        <fullName evidence="1">Uncharacterized protein</fullName>
    </submittedName>
</protein>
<evidence type="ECO:0000313" key="2">
    <source>
        <dbReference type="Proteomes" id="UP000234661"/>
    </source>
</evidence>
<proteinExistence type="predicted"/>
<name>A0A2J4Z3L8_9ENTR</name>
<reference evidence="1 2" key="2">
    <citation type="submission" date="2018-01" db="EMBL/GenBank/DDBJ databases">
        <title>Genomic study of Klebsiella pneumoniae.</title>
        <authorList>
            <person name="Yang Y."/>
            <person name="Bicalho R."/>
        </authorList>
    </citation>
    <scope>NUCLEOTIDE SEQUENCE [LARGE SCALE GENOMIC DNA]</scope>
    <source>
        <strain evidence="1 2">A2</strain>
    </source>
</reference>
<evidence type="ECO:0000313" key="1">
    <source>
        <dbReference type="EMBL" id="PLM57558.1"/>
    </source>
</evidence>
<gene>
    <name evidence="1" type="ORF">CWM85_19780</name>
</gene>
<accession>A0A2J4Z3L8</accession>
<comment type="caution">
    <text evidence="1">The sequence shown here is derived from an EMBL/GenBank/DDBJ whole genome shotgun (WGS) entry which is preliminary data.</text>
</comment>